<protein>
    <submittedName>
        <fullName evidence="1">Uncharacterized protein</fullName>
    </submittedName>
</protein>
<keyword evidence="2" id="KW-1185">Reference proteome</keyword>
<dbReference type="EMBL" id="SDRB02001524">
    <property type="protein sequence ID" value="THG21168.1"/>
    <property type="molecule type" value="Genomic_DNA"/>
</dbReference>
<evidence type="ECO:0000313" key="1">
    <source>
        <dbReference type="EMBL" id="THG21168.1"/>
    </source>
</evidence>
<dbReference type="AlphaFoldDB" id="A0A4S4EW12"/>
<evidence type="ECO:0000313" key="2">
    <source>
        <dbReference type="Proteomes" id="UP000306102"/>
    </source>
</evidence>
<reference evidence="1 2" key="1">
    <citation type="journal article" date="2018" name="Proc. Natl. Acad. Sci. U.S.A.">
        <title>Draft genome sequence of Camellia sinensis var. sinensis provides insights into the evolution of the tea genome and tea quality.</title>
        <authorList>
            <person name="Wei C."/>
            <person name="Yang H."/>
            <person name="Wang S."/>
            <person name="Zhao J."/>
            <person name="Liu C."/>
            <person name="Gao L."/>
            <person name="Xia E."/>
            <person name="Lu Y."/>
            <person name="Tai Y."/>
            <person name="She G."/>
            <person name="Sun J."/>
            <person name="Cao H."/>
            <person name="Tong W."/>
            <person name="Gao Q."/>
            <person name="Li Y."/>
            <person name="Deng W."/>
            <person name="Jiang X."/>
            <person name="Wang W."/>
            <person name="Chen Q."/>
            <person name="Zhang S."/>
            <person name="Li H."/>
            <person name="Wu J."/>
            <person name="Wang P."/>
            <person name="Li P."/>
            <person name="Shi C."/>
            <person name="Zheng F."/>
            <person name="Jian J."/>
            <person name="Huang B."/>
            <person name="Shan D."/>
            <person name="Shi M."/>
            <person name="Fang C."/>
            <person name="Yue Y."/>
            <person name="Li F."/>
            <person name="Li D."/>
            <person name="Wei S."/>
            <person name="Han B."/>
            <person name="Jiang C."/>
            <person name="Yin Y."/>
            <person name="Xia T."/>
            <person name="Zhang Z."/>
            <person name="Bennetzen J.L."/>
            <person name="Zhao S."/>
            <person name="Wan X."/>
        </authorList>
    </citation>
    <scope>NUCLEOTIDE SEQUENCE [LARGE SCALE GENOMIC DNA]</scope>
    <source>
        <strain evidence="2">cv. Shuchazao</strain>
        <tissue evidence="1">Leaf</tissue>
    </source>
</reference>
<dbReference type="Proteomes" id="UP000306102">
    <property type="component" value="Unassembled WGS sequence"/>
</dbReference>
<proteinExistence type="predicted"/>
<organism evidence="1 2">
    <name type="scientific">Camellia sinensis var. sinensis</name>
    <name type="common">China tea</name>
    <dbReference type="NCBI Taxonomy" id="542762"/>
    <lineage>
        <taxon>Eukaryota</taxon>
        <taxon>Viridiplantae</taxon>
        <taxon>Streptophyta</taxon>
        <taxon>Embryophyta</taxon>
        <taxon>Tracheophyta</taxon>
        <taxon>Spermatophyta</taxon>
        <taxon>Magnoliopsida</taxon>
        <taxon>eudicotyledons</taxon>
        <taxon>Gunneridae</taxon>
        <taxon>Pentapetalae</taxon>
        <taxon>asterids</taxon>
        <taxon>Ericales</taxon>
        <taxon>Theaceae</taxon>
        <taxon>Camellia</taxon>
    </lineage>
</organism>
<sequence>MESQSAPQPSITDCTIQDNMPLYVPVFEDKNMDQSPLHPLSVEIPNSMSWMIPETPQAWNHLSFTHLLQVKKWDLSLASVWNTVVWLMLMNFAMKIVTETAQSFLKELQEKELASLTKSAPTSTSTICNTSQALGQLNVSLSFCFLFCCAI</sequence>
<name>A0A4S4EW12_CAMSN</name>
<gene>
    <name evidence="1" type="ORF">TEA_011502</name>
</gene>
<comment type="caution">
    <text evidence="1">The sequence shown here is derived from an EMBL/GenBank/DDBJ whole genome shotgun (WGS) entry which is preliminary data.</text>
</comment>
<accession>A0A4S4EW12</accession>